<dbReference type="InterPro" id="IPR043129">
    <property type="entry name" value="ATPase_NBD"/>
</dbReference>
<sequence length="189" mass="21316">MRLLSIDTSFSFFNLSVVEDGNLSMLYYEDSKKKSLELLPTILNKLGIKPEDFDAFALSVGVGYTTPLRIGITFLKTVAFLTQKPLYTYENLELMLRYVPVPAPKTALLRVSSHIIYRVQNQEGIGPIKLWKGEPLEGTTIALRYHSIEFADLQLDFFPFSAYGGLLSYERLKAGEPGADLFSLEPCYI</sequence>
<protein>
    <submittedName>
        <fullName evidence="2">tRNA (Adenosine(37)-N6)-threonylcarbamoyltransferase complex dimerization subunit type 1 TsaB</fullName>
    </submittedName>
</protein>
<evidence type="ECO:0000313" key="2">
    <source>
        <dbReference type="EMBL" id="HHO74514.1"/>
    </source>
</evidence>
<dbReference type="Gene3D" id="3.30.420.40">
    <property type="match status" value="1"/>
</dbReference>
<proteinExistence type="predicted"/>
<dbReference type="Pfam" id="PF00814">
    <property type="entry name" value="TsaD"/>
    <property type="match status" value="1"/>
</dbReference>
<dbReference type="SUPFAM" id="SSF53067">
    <property type="entry name" value="Actin-like ATPase domain"/>
    <property type="match status" value="1"/>
</dbReference>
<dbReference type="InterPro" id="IPR000905">
    <property type="entry name" value="Gcp-like_dom"/>
</dbReference>
<dbReference type="EMBL" id="DSAC01000096">
    <property type="protein sequence ID" value="HHO74514.1"/>
    <property type="molecule type" value="Genomic_DNA"/>
</dbReference>
<accession>A0A7C5X5A8</accession>
<dbReference type="GO" id="GO:0016740">
    <property type="term" value="F:transferase activity"/>
    <property type="evidence" value="ECO:0007669"/>
    <property type="project" value="UniProtKB-KW"/>
</dbReference>
<evidence type="ECO:0000259" key="1">
    <source>
        <dbReference type="Pfam" id="PF00814"/>
    </source>
</evidence>
<feature type="domain" description="Gcp-like" evidence="1">
    <location>
        <begin position="37"/>
        <end position="98"/>
    </location>
</feature>
<gene>
    <name evidence="2" type="ORF">ENN04_07790</name>
</gene>
<organism evidence="2">
    <name type="scientific">Thermocrinis ruber</name>
    <dbReference type="NCBI Taxonomy" id="75906"/>
    <lineage>
        <taxon>Bacteria</taxon>
        <taxon>Pseudomonadati</taxon>
        <taxon>Aquificota</taxon>
        <taxon>Aquificia</taxon>
        <taxon>Aquificales</taxon>
        <taxon>Aquificaceae</taxon>
        <taxon>Thermocrinis</taxon>
    </lineage>
</organism>
<reference evidence="2" key="1">
    <citation type="journal article" date="2020" name="mSystems">
        <title>Genome- and Community-Level Interaction Insights into Carbon Utilization and Element Cycling Functions of Hydrothermarchaeota in Hydrothermal Sediment.</title>
        <authorList>
            <person name="Zhou Z."/>
            <person name="Liu Y."/>
            <person name="Xu W."/>
            <person name="Pan J."/>
            <person name="Luo Z.H."/>
            <person name="Li M."/>
        </authorList>
    </citation>
    <scope>NUCLEOTIDE SEQUENCE [LARGE SCALE GENOMIC DNA]</scope>
    <source>
        <strain evidence="2">SpSt-114</strain>
    </source>
</reference>
<comment type="caution">
    <text evidence="2">The sequence shown here is derived from an EMBL/GenBank/DDBJ whole genome shotgun (WGS) entry which is preliminary data.</text>
</comment>
<name>A0A7C5X5A8_9AQUI</name>
<dbReference type="AlphaFoldDB" id="A0A7C5X5A8"/>
<keyword evidence="2" id="KW-0808">Transferase</keyword>